<dbReference type="Gene3D" id="3.90.1590.10">
    <property type="entry name" value="glutathione-dependent formaldehyde- activating enzyme (gfa)"/>
    <property type="match status" value="1"/>
</dbReference>
<dbReference type="Pfam" id="PF04828">
    <property type="entry name" value="GFA"/>
    <property type="match status" value="1"/>
</dbReference>
<dbReference type="SUPFAM" id="SSF51316">
    <property type="entry name" value="Mss4-like"/>
    <property type="match status" value="1"/>
</dbReference>
<protein>
    <submittedName>
        <fullName evidence="6">Aldehyde-activating protein</fullName>
    </submittedName>
</protein>
<evidence type="ECO:0000256" key="2">
    <source>
        <dbReference type="ARBA" id="ARBA00022723"/>
    </source>
</evidence>
<gene>
    <name evidence="6" type="ORF">AZI86_08615</name>
</gene>
<keyword evidence="4" id="KW-0456">Lyase</keyword>
<comment type="similarity">
    <text evidence="1">Belongs to the Gfa family.</text>
</comment>
<dbReference type="GO" id="GO:0046872">
    <property type="term" value="F:metal ion binding"/>
    <property type="evidence" value="ECO:0007669"/>
    <property type="project" value="UniProtKB-KW"/>
</dbReference>
<evidence type="ECO:0000313" key="7">
    <source>
        <dbReference type="Proteomes" id="UP000075320"/>
    </source>
</evidence>
<keyword evidence="2" id="KW-0479">Metal-binding</keyword>
<dbReference type="EMBL" id="LUKE01000001">
    <property type="protein sequence ID" value="KYG67065.1"/>
    <property type="molecule type" value="Genomic_DNA"/>
</dbReference>
<dbReference type="AlphaFoldDB" id="A0A150WS84"/>
<proteinExistence type="inferred from homology"/>
<dbReference type="GO" id="GO:0016846">
    <property type="term" value="F:carbon-sulfur lyase activity"/>
    <property type="evidence" value="ECO:0007669"/>
    <property type="project" value="InterPro"/>
</dbReference>
<dbReference type="PROSITE" id="PS51891">
    <property type="entry name" value="CENP_V_GFA"/>
    <property type="match status" value="1"/>
</dbReference>
<reference evidence="6 7" key="1">
    <citation type="submission" date="2016-03" db="EMBL/GenBank/DDBJ databases">
        <authorList>
            <person name="Ploux O."/>
        </authorList>
    </citation>
    <scope>NUCLEOTIDE SEQUENCE [LARGE SCALE GENOMIC DNA]</scope>
    <source>
        <strain evidence="6 7">R0</strain>
    </source>
</reference>
<dbReference type="PANTHER" id="PTHR33337">
    <property type="entry name" value="GFA DOMAIN-CONTAINING PROTEIN"/>
    <property type="match status" value="1"/>
</dbReference>
<dbReference type="RefSeq" id="WP_061834642.1">
    <property type="nucleotide sequence ID" value="NZ_LUKE01000001.1"/>
</dbReference>
<feature type="domain" description="CENP-V/GFA" evidence="5">
    <location>
        <begin position="2"/>
        <end position="117"/>
    </location>
</feature>
<comment type="caution">
    <text evidence="6">The sequence shown here is derived from an EMBL/GenBank/DDBJ whole genome shotgun (WGS) entry which is preliminary data.</text>
</comment>
<organism evidence="6 7">
    <name type="scientific">Bdellovibrio bacteriovorus</name>
    <dbReference type="NCBI Taxonomy" id="959"/>
    <lineage>
        <taxon>Bacteria</taxon>
        <taxon>Pseudomonadati</taxon>
        <taxon>Bdellovibrionota</taxon>
        <taxon>Bdellovibrionia</taxon>
        <taxon>Bdellovibrionales</taxon>
        <taxon>Pseudobdellovibrionaceae</taxon>
        <taxon>Bdellovibrio</taxon>
    </lineage>
</organism>
<evidence type="ECO:0000256" key="4">
    <source>
        <dbReference type="ARBA" id="ARBA00023239"/>
    </source>
</evidence>
<accession>A0A150WS84</accession>
<dbReference type="InterPro" id="IPR006913">
    <property type="entry name" value="CENP-V/GFA"/>
</dbReference>
<sequence length="118" mass="13314">MIRGSCCCGSIQFELNKNPSSMGTCYCSRCRKAGASLMVFVQSEDIKWIQGKELVASYRPEPPFTYVRNFCSRCGTSLGEILSQEKSFPLAANCLDDDPGVRNTFYEHMESKPAWYEN</sequence>
<keyword evidence="7" id="KW-1185">Reference proteome</keyword>
<evidence type="ECO:0000256" key="3">
    <source>
        <dbReference type="ARBA" id="ARBA00022833"/>
    </source>
</evidence>
<dbReference type="Proteomes" id="UP000075320">
    <property type="component" value="Unassembled WGS sequence"/>
</dbReference>
<evidence type="ECO:0000256" key="1">
    <source>
        <dbReference type="ARBA" id="ARBA00005495"/>
    </source>
</evidence>
<evidence type="ECO:0000313" key="6">
    <source>
        <dbReference type="EMBL" id="KYG67065.1"/>
    </source>
</evidence>
<dbReference type="PANTHER" id="PTHR33337:SF40">
    <property type="entry name" value="CENP-V_GFA DOMAIN-CONTAINING PROTEIN-RELATED"/>
    <property type="match status" value="1"/>
</dbReference>
<evidence type="ECO:0000259" key="5">
    <source>
        <dbReference type="PROSITE" id="PS51891"/>
    </source>
</evidence>
<keyword evidence="3" id="KW-0862">Zinc</keyword>
<dbReference type="OrthoDB" id="5298448at2"/>
<dbReference type="InterPro" id="IPR011057">
    <property type="entry name" value="Mss4-like_sf"/>
</dbReference>
<name>A0A150WS84_BDEBC</name>